<dbReference type="RefSeq" id="WP_112428059.1">
    <property type="nucleotide sequence ID" value="NZ_MCIF01000002.1"/>
</dbReference>
<protein>
    <recommendedName>
        <fullName evidence="5">Phage shock protein A</fullName>
    </recommendedName>
</protein>
<sequence length="340" mass="39432">MNLLERVLTLLRINIDAFIEKAPDPQSSLRQLQLDMRNQLVQVKTQVATAIATAHQLQRRAREKQEEAAAWLKKAEQALRQGNEEVARSALLQYNEVNRLALRYEQQRQTQEQLARTMRDALQQLESRLRELEAASDLLEMRQHQERIQQHVLNEKQRRQRDLDHQREQLQQRLLEERQRLQQEIDRRREQRQQQVPGEQPRRRPEKAPREQAASPSHPPAPEGTLEPQQAPITEALVPSLSSRQPPQMLRENSGLAAIEKELRELKARNHTGDLASEYEEEGKKEAPSVSGRTRLGSRKATDKAPTRTTDALDRTRLTDLPLLLETLQSGHHHQDDPSE</sequence>
<organism evidence="3 4">
    <name type="scientific">Thermogemmatispora tikiterensis</name>
    <dbReference type="NCBI Taxonomy" id="1825093"/>
    <lineage>
        <taxon>Bacteria</taxon>
        <taxon>Bacillati</taxon>
        <taxon>Chloroflexota</taxon>
        <taxon>Ktedonobacteria</taxon>
        <taxon>Thermogemmatisporales</taxon>
        <taxon>Thermogemmatisporaceae</taxon>
        <taxon>Thermogemmatispora</taxon>
    </lineage>
</organism>
<dbReference type="PANTHER" id="PTHR31088:SF6">
    <property type="entry name" value="PHAGE SHOCK PROTEIN A"/>
    <property type="match status" value="1"/>
</dbReference>
<dbReference type="EMBL" id="MCIF01000002">
    <property type="protein sequence ID" value="RAQ95379.1"/>
    <property type="molecule type" value="Genomic_DNA"/>
</dbReference>
<keyword evidence="4" id="KW-1185">Reference proteome</keyword>
<evidence type="ECO:0000313" key="3">
    <source>
        <dbReference type="EMBL" id="RAQ95379.1"/>
    </source>
</evidence>
<accession>A0A328VEP1</accession>
<dbReference type="AlphaFoldDB" id="A0A328VEP1"/>
<dbReference type="OrthoDB" id="9779630at2"/>
<dbReference type="Proteomes" id="UP000248706">
    <property type="component" value="Unassembled WGS sequence"/>
</dbReference>
<evidence type="ECO:0000256" key="2">
    <source>
        <dbReference type="SAM" id="MobiDB-lite"/>
    </source>
</evidence>
<comment type="caution">
    <text evidence="3">The sequence shown here is derived from an EMBL/GenBank/DDBJ whole genome shotgun (WGS) entry which is preliminary data.</text>
</comment>
<dbReference type="Pfam" id="PF04012">
    <property type="entry name" value="PspA_IM30"/>
    <property type="match status" value="1"/>
</dbReference>
<reference evidence="3 4" key="1">
    <citation type="submission" date="2016-08" db="EMBL/GenBank/DDBJ databases">
        <title>Analysis of Carbohydrate Active Enzymes in Thermogemmatispora T81 Reveals Carbohydrate Degradation Ability.</title>
        <authorList>
            <person name="Tomazini A."/>
            <person name="Lal S."/>
            <person name="Stott M."/>
            <person name="Henrissat B."/>
            <person name="Polikarpov I."/>
            <person name="Sparling R."/>
            <person name="Levin D.B."/>
        </authorList>
    </citation>
    <scope>NUCLEOTIDE SEQUENCE [LARGE SCALE GENOMIC DNA]</scope>
    <source>
        <strain evidence="3 4">T81</strain>
    </source>
</reference>
<evidence type="ECO:0000313" key="4">
    <source>
        <dbReference type="Proteomes" id="UP000248706"/>
    </source>
</evidence>
<evidence type="ECO:0008006" key="5">
    <source>
        <dbReference type="Google" id="ProtNLM"/>
    </source>
</evidence>
<comment type="similarity">
    <text evidence="1">Belongs to the PspA/Vipp/IM30 family.</text>
</comment>
<name>A0A328VEP1_9CHLR</name>
<dbReference type="PANTHER" id="PTHR31088">
    <property type="entry name" value="MEMBRANE-ASSOCIATED PROTEIN VIPP1, CHLOROPLASTIC"/>
    <property type="match status" value="1"/>
</dbReference>
<proteinExistence type="inferred from homology"/>
<gene>
    <name evidence="3" type="ORF">A4R35_07510</name>
</gene>
<feature type="compositionally biased region" description="Basic and acidic residues" evidence="2">
    <location>
        <begin position="200"/>
        <end position="210"/>
    </location>
</feature>
<feature type="region of interest" description="Disordered" evidence="2">
    <location>
        <begin position="267"/>
        <end position="317"/>
    </location>
</feature>
<feature type="compositionally biased region" description="Basic and acidic residues" evidence="2">
    <location>
        <begin position="300"/>
        <end position="317"/>
    </location>
</feature>
<evidence type="ECO:0000256" key="1">
    <source>
        <dbReference type="ARBA" id="ARBA00043985"/>
    </source>
</evidence>
<feature type="region of interest" description="Disordered" evidence="2">
    <location>
        <begin position="186"/>
        <end position="227"/>
    </location>
</feature>
<dbReference type="InterPro" id="IPR007157">
    <property type="entry name" value="PspA_VIPP1"/>
</dbReference>